<keyword evidence="6" id="KW-1185">Reference proteome</keyword>
<feature type="compositionally biased region" description="Low complexity" evidence="4">
    <location>
        <begin position="154"/>
        <end position="168"/>
    </location>
</feature>
<sequence>MSTGREPLTYVYAVARRTDRLAVLLAGLRGIDRAPVTLLTEASDSSPAPLAFVTSHVPHEAFNESALRAHFEDLEWLESVARAHHEVVQAVAAEQTVLPLRMATVYQDDDRARQALGEQRSTFARRMAAVDAHTEYGVKIYLPPPAPAEPPAGAPAAEADPAAPTASPGKAYLQRRRVQHRARERTYEQAQRAAATLDAIAARYAVGRVRHAPQSGALTGPQENVLNDAYLVPDEEARDFRAAVAQAAGDFPEIRIEITGPWAPYSFAMPPAESSAPTEGERAP</sequence>
<gene>
    <name evidence="5" type="ORF">AVW11_09820</name>
</gene>
<feature type="region of interest" description="Disordered" evidence="4">
    <location>
        <begin position="147"/>
        <end position="170"/>
    </location>
</feature>
<reference evidence="5 6" key="1">
    <citation type="submission" date="2016-01" db="EMBL/GenBank/DDBJ databases">
        <title>Streptomyces amritsarensis strain MTCC 11845 genome sequencing and assembly.</title>
        <authorList>
            <person name="Sharma D."/>
            <person name="Nair G.R."/>
            <person name="Kaur G."/>
            <person name="Manhas R.K."/>
            <person name="Mayilraj S."/>
        </authorList>
    </citation>
    <scope>NUCLEOTIDE SEQUENCE [LARGE SCALE GENOMIC DNA]</scope>
    <source>
        <strain evidence="5 6">MTCC 11845</strain>
    </source>
</reference>
<dbReference type="Proteomes" id="UP000187151">
    <property type="component" value="Unassembled WGS sequence"/>
</dbReference>
<evidence type="ECO:0000313" key="6">
    <source>
        <dbReference type="Proteomes" id="UP000187151"/>
    </source>
</evidence>
<name>A0ABX3G8V1_9ACTN</name>
<evidence type="ECO:0000256" key="3">
    <source>
        <dbReference type="ARBA" id="ARBA00035643"/>
    </source>
</evidence>
<dbReference type="PANTHER" id="PTHR36852:SF1">
    <property type="entry name" value="PROTEIN GVPL 2"/>
    <property type="match status" value="1"/>
</dbReference>
<keyword evidence="1" id="KW-0304">Gas vesicle</keyword>
<organism evidence="5 6">
    <name type="scientific">Streptomyces amritsarensis</name>
    <dbReference type="NCBI Taxonomy" id="681158"/>
    <lineage>
        <taxon>Bacteria</taxon>
        <taxon>Bacillati</taxon>
        <taxon>Actinomycetota</taxon>
        <taxon>Actinomycetes</taxon>
        <taxon>Kitasatosporales</taxon>
        <taxon>Streptomycetaceae</taxon>
        <taxon>Streptomyces</taxon>
    </lineage>
</organism>
<comment type="subcellular location">
    <subcellularLocation>
        <location evidence="2">Gas vesicle</location>
    </subcellularLocation>
</comment>
<proteinExistence type="inferred from homology"/>
<evidence type="ECO:0000313" key="5">
    <source>
        <dbReference type="EMBL" id="OLZ69578.1"/>
    </source>
</evidence>
<dbReference type="PANTHER" id="PTHR36852">
    <property type="entry name" value="PROTEIN GVPL 2"/>
    <property type="match status" value="1"/>
</dbReference>
<comment type="similarity">
    <text evidence="3">Belongs to the gas vesicle GvpF/GvpL family.</text>
</comment>
<comment type="caution">
    <text evidence="5">The sequence shown here is derived from an EMBL/GenBank/DDBJ whole genome shotgun (WGS) entry which is preliminary data.</text>
</comment>
<evidence type="ECO:0008006" key="7">
    <source>
        <dbReference type="Google" id="ProtNLM"/>
    </source>
</evidence>
<dbReference type="InterPro" id="IPR009430">
    <property type="entry name" value="GvpL/GvpF"/>
</dbReference>
<accession>A0ABX3G8V1</accession>
<evidence type="ECO:0000256" key="4">
    <source>
        <dbReference type="SAM" id="MobiDB-lite"/>
    </source>
</evidence>
<evidence type="ECO:0000256" key="1">
    <source>
        <dbReference type="ARBA" id="ARBA00022987"/>
    </source>
</evidence>
<dbReference type="RefSeq" id="WP_076043768.1">
    <property type="nucleotide sequence ID" value="NZ_MQUR01000016.1"/>
</dbReference>
<dbReference type="EMBL" id="MQUR01000016">
    <property type="protein sequence ID" value="OLZ69578.1"/>
    <property type="molecule type" value="Genomic_DNA"/>
</dbReference>
<protein>
    <recommendedName>
        <fullName evidence="7">Gas vesicle synthesis protein</fullName>
    </recommendedName>
</protein>
<evidence type="ECO:0000256" key="2">
    <source>
        <dbReference type="ARBA" id="ARBA00035108"/>
    </source>
</evidence>
<dbReference type="Pfam" id="PF06386">
    <property type="entry name" value="GvpL_GvpF"/>
    <property type="match status" value="1"/>
</dbReference>